<dbReference type="SMART" id="SM00382">
    <property type="entry name" value="AAA"/>
    <property type="match status" value="2"/>
</dbReference>
<dbReference type="CDD" id="cd03221">
    <property type="entry name" value="ABCF_EF-3"/>
    <property type="match status" value="2"/>
</dbReference>
<evidence type="ECO:0000256" key="4">
    <source>
        <dbReference type="ARBA" id="ARBA00022840"/>
    </source>
</evidence>
<evidence type="ECO:0000256" key="1">
    <source>
        <dbReference type="ARBA" id="ARBA00022475"/>
    </source>
</evidence>
<dbReference type="InterPro" id="IPR003593">
    <property type="entry name" value="AAA+_ATPase"/>
</dbReference>
<evidence type="ECO:0000256" key="3">
    <source>
        <dbReference type="ARBA" id="ARBA00022741"/>
    </source>
</evidence>
<keyword evidence="2" id="KW-0472">Membrane</keyword>
<dbReference type="PROSITE" id="PS50893">
    <property type="entry name" value="ABC_TRANSPORTER_2"/>
    <property type="match status" value="2"/>
</dbReference>
<accession>G2J7S2</accession>
<dbReference type="AlphaFoldDB" id="G2J7S2"/>
<dbReference type="FunFam" id="3.40.50.300:FF:000011">
    <property type="entry name" value="Putative ABC transporter ATP-binding component"/>
    <property type="match status" value="1"/>
</dbReference>
<comment type="caution">
    <text evidence="7">The sequence shown here is derived from an EMBL/GenBank/DDBJ whole genome shotgun (WGS) entry which is preliminary data.</text>
</comment>
<evidence type="ECO:0000256" key="2">
    <source>
        <dbReference type="ARBA" id="ARBA00022519"/>
    </source>
</evidence>
<dbReference type="RefSeq" id="WP_006682088.1">
    <property type="nucleotide sequence ID" value="NZ_CAFB01000034.1"/>
</dbReference>
<dbReference type="Pfam" id="PF12848">
    <property type="entry name" value="ABC_tran_Xtn"/>
    <property type="match status" value="1"/>
</dbReference>
<dbReference type="InterPro" id="IPR032781">
    <property type="entry name" value="ABC_tran_Xtn"/>
</dbReference>
<evidence type="ECO:0000313" key="7">
    <source>
        <dbReference type="EMBL" id="CCD28817.1"/>
    </source>
</evidence>
<sequence length="534" mass="59876">MISLKNCSKVFAEKWILRPTSYYFPERERIALVGTNGQGKTTLLNCITGTEALDSGEIIKPKSFRLGILPQSPNPDPQSTLLEECMTGHTQLFEGQVQLETLKAKMASRYCQADFDEYECLLQNFEHYGGYCWEGQAEKILLGLGFKENQLLDHPRTLSGGWRMRLELAKVLIAKPDFMILDEPTNHLDLPSIEWLESWLLGFSGTLLFVSHDRMFLNRLATCIVYLNQGQLHAYTGNFDDFLQQKDQAEQTAEATRKNLKAQQAHMQRFVERFRGKASKSGQVSARVKKMARLSALMEAVPEAEHPASLHFPRLPFLSSGKDVLKIDRLAVGYEFPLMQPLNLFLKRGQRLAIVGANGLGKSTLLKTLAGKQSALEGCITYGYQVKLGWYPQDAAEQLNPEHSVFDTVTAVDTQMDDRNKLALLAAFLFRNQALRKPVAVLSGGERSRLALCRLLAQLPNCLILDEPTNHLDMASTQILAEGLQQFPGTIVFVSHDRDFLDQVATQILEIDAQGVTHLPGRQRQSPASSSHRT</sequence>
<keyword evidence="8" id="KW-1185">Reference proteome</keyword>
<dbReference type="GO" id="GO:0005524">
    <property type="term" value="F:ATP binding"/>
    <property type="evidence" value="ECO:0007669"/>
    <property type="project" value="UniProtKB-KW"/>
</dbReference>
<protein>
    <submittedName>
        <fullName evidence="7">Putative ABC transporter ATP-binding protein ydiF</fullName>
    </submittedName>
</protein>
<evidence type="ECO:0000256" key="5">
    <source>
        <dbReference type="SAM" id="Coils"/>
    </source>
</evidence>
<dbReference type="InterPro" id="IPR017871">
    <property type="entry name" value="ABC_transporter-like_CS"/>
</dbReference>
<dbReference type="PROSITE" id="PS00211">
    <property type="entry name" value="ABC_TRANSPORTER_1"/>
    <property type="match status" value="2"/>
</dbReference>
<feature type="domain" description="ABC transporter" evidence="6">
    <location>
        <begin position="2"/>
        <end position="255"/>
    </location>
</feature>
<dbReference type="SUPFAM" id="SSF52540">
    <property type="entry name" value="P-loop containing nucleoside triphosphate hydrolases"/>
    <property type="match status" value="2"/>
</dbReference>
<name>G2J7S2_9BURK</name>
<dbReference type="InterPro" id="IPR051309">
    <property type="entry name" value="ABCF_ATPase"/>
</dbReference>
<evidence type="ECO:0000259" key="6">
    <source>
        <dbReference type="PROSITE" id="PS50893"/>
    </source>
</evidence>
<keyword evidence="2" id="KW-0997">Cell inner membrane</keyword>
<dbReference type="GO" id="GO:0016887">
    <property type="term" value="F:ATP hydrolysis activity"/>
    <property type="evidence" value="ECO:0007669"/>
    <property type="project" value="InterPro"/>
</dbReference>
<dbReference type="Proteomes" id="UP000054051">
    <property type="component" value="Unassembled WGS sequence"/>
</dbReference>
<dbReference type="InterPro" id="IPR027417">
    <property type="entry name" value="P-loop_NTPase"/>
</dbReference>
<dbReference type="PANTHER" id="PTHR42855:SF2">
    <property type="entry name" value="DRUG RESISTANCE ABC TRANSPORTER,ATP-BINDING PROTEIN"/>
    <property type="match status" value="1"/>
</dbReference>
<keyword evidence="4 7" id="KW-0067">ATP-binding</keyword>
<dbReference type="PANTHER" id="PTHR42855">
    <property type="entry name" value="ABC TRANSPORTER ATP-BINDING SUBUNIT"/>
    <property type="match status" value="1"/>
</dbReference>
<keyword evidence="1" id="KW-1003">Cell membrane</keyword>
<dbReference type="eggNOG" id="COG0488">
    <property type="taxonomic scope" value="Bacteria"/>
</dbReference>
<dbReference type="Gene3D" id="3.40.50.300">
    <property type="entry name" value="P-loop containing nucleotide triphosphate hydrolases"/>
    <property type="match status" value="2"/>
</dbReference>
<dbReference type="EMBL" id="CAFB01000034">
    <property type="protein sequence ID" value="CCD28817.1"/>
    <property type="molecule type" value="Genomic_DNA"/>
</dbReference>
<proteinExistence type="predicted"/>
<dbReference type="STRING" id="1070319.CAGGBEG34_180127"/>
<organism evidence="7 8">
    <name type="scientific">Candidatus Glomeribacter gigasporarum BEG34</name>
    <dbReference type="NCBI Taxonomy" id="1070319"/>
    <lineage>
        <taxon>Bacteria</taxon>
        <taxon>Pseudomonadati</taxon>
        <taxon>Pseudomonadota</taxon>
        <taxon>Betaproteobacteria</taxon>
        <taxon>Burkholderiales</taxon>
        <taxon>Burkholderiaceae</taxon>
        <taxon>Candidatus Glomeribacter</taxon>
    </lineage>
</organism>
<gene>
    <name evidence="7" type="ORF">CAGGBEG34_180127</name>
</gene>
<dbReference type="NCBIfam" id="NF000355">
    <property type="entry name" value="ribo_prot_ABC_F"/>
    <property type="match status" value="1"/>
</dbReference>
<evidence type="ECO:0000313" key="8">
    <source>
        <dbReference type="Proteomes" id="UP000054051"/>
    </source>
</evidence>
<keyword evidence="3" id="KW-0547">Nucleotide-binding</keyword>
<dbReference type="Pfam" id="PF00005">
    <property type="entry name" value="ABC_tran"/>
    <property type="match status" value="2"/>
</dbReference>
<reference evidence="7 8" key="1">
    <citation type="submission" date="2011-08" db="EMBL/GenBank/DDBJ databases">
        <title>The genome of the obligate endobacterium of an arbuscular mycorrhizal fungus reveals an interphylum network of nutritional interactions.</title>
        <authorList>
            <person name="Ghignone S."/>
            <person name="Salvioli A."/>
            <person name="Anca I."/>
            <person name="Lumini E."/>
            <person name="Ortu G."/>
            <person name="Petiti L."/>
            <person name="Cruveiller S."/>
            <person name="Bianciotto V."/>
            <person name="Piffanelli P."/>
            <person name="Lanfranco L."/>
            <person name="Bonfante P."/>
        </authorList>
    </citation>
    <scope>NUCLEOTIDE SEQUENCE [LARGE SCALE GENOMIC DNA]</scope>
    <source>
        <strain evidence="7 8">BEG34</strain>
    </source>
</reference>
<dbReference type="InterPro" id="IPR003439">
    <property type="entry name" value="ABC_transporter-like_ATP-bd"/>
</dbReference>
<feature type="coiled-coil region" evidence="5">
    <location>
        <begin position="239"/>
        <end position="266"/>
    </location>
</feature>
<keyword evidence="5" id="KW-0175">Coiled coil</keyword>
<feature type="domain" description="ABC transporter" evidence="6">
    <location>
        <begin position="319"/>
        <end position="533"/>
    </location>
</feature>